<organism evidence="2 3">
    <name type="scientific">Cloeon dipterum</name>
    <dbReference type="NCBI Taxonomy" id="197152"/>
    <lineage>
        <taxon>Eukaryota</taxon>
        <taxon>Metazoa</taxon>
        <taxon>Ecdysozoa</taxon>
        <taxon>Arthropoda</taxon>
        <taxon>Hexapoda</taxon>
        <taxon>Insecta</taxon>
        <taxon>Pterygota</taxon>
        <taxon>Palaeoptera</taxon>
        <taxon>Ephemeroptera</taxon>
        <taxon>Pisciforma</taxon>
        <taxon>Baetidae</taxon>
        <taxon>Cloeon</taxon>
    </lineage>
</organism>
<feature type="region of interest" description="Disordered" evidence="1">
    <location>
        <begin position="344"/>
        <end position="381"/>
    </location>
</feature>
<proteinExistence type="predicted"/>
<reference evidence="2 3" key="1">
    <citation type="submission" date="2020-04" db="EMBL/GenBank/DDBJ databases">
        <authorList>
            <person name="Alioto T."/>
            <person name="Alioto T."/>
            <person name="Gomez Garrido J."/>
        </authorList>
    </citation>
    <scope>NUCLEOTIDE SEQUENCE [LARGE SCALE GENOMIC DNA]</scope>
</reference>
<feature type="compositionally biased region" description="Polar residues" evidence="1">
    <location>
        <begin position="320"/>
        <end position="332"/>
    </location>
</feature>
<name>A0A8S1CG75_9INSE</name>
<comment type="caution">
    <text evidence="2">The sequence shown here is derived from an EMBL/GenBank/DDBJ whole genome shotgun (WGS) entry which is preliminary data.</text>
</comment>
<evidence type="ECO:0000256" key="1">
    <source>
        <dbReference type="SAM" id="MobiDB-lite"/>
    </source>
</evidence>
<accession>A0A8S1CG75</accession>
<feature type="region of interest" description="Disordered" evidence="1">
    <location>
        <begin position="443"/>
        <end position="503"/>
    </location>
</feature>
<feature type="compositionally biased region" description="Acidic residues" evidence="1">
    <location>
        <begin position="450"/>
        <end position="459"/>
    </location>
</feature>
<dbReference type="AlphaFoldDB" id="A0A8S1CG75"/>
<evidence type="ECO:0000313" key="3">
    <source>
        <dbReference type="Proteomes" id="UP000494165"/>
    </source>
</evidence>
<protein>
    <submittedName>
        <fullName evidence="2">Uncharacterized protein</fullName>
    </submittedName>
</protein>
<keyword evidence="3" id="KW-1185">Reference proteome</keyword>
<dbReference type="EMBL" id="CADEPI010000037">
    <property type="protein sequence ID" value="CAB3368338.1"/>
    <property type="molecule type" value="Genomic_DNA"/>
</dbReference>
<gene>
    <name evidence="2" type="ORF">CLODIP_2_CD06815</name>
</gene>
<feature type="compositionally biased region" description="Basic and acidic residues" evidence="1">
    <location>
        <begin position="357"/>
        <end position="377"/>
    </location>
</feature>
<sequence length="557" mass="61956">MHFCNLLFPTYFPRILLIMPRTSPSDFTEEELKKLTNAIIKRNAFRRIRQLQLYKDLVTDFVLNGRSASSMMLAMKEQISPCFEKYCTVAEAKKFREHYFRNECNSEIKNDKNRFKDVLTDSESSTDMEGNLSPLTRKKKRTLKMRPSQAKSQNISQASIRTELQDYGDSDEDVQFCEEIAAAPKKNSPAKQNLTWSPSTNFKPGTAYGVKRKIVGAEKNSSKLRKGNSTDAARLPSFSAITNFSTGATLRGRGKQDEVGDDLLASIGDEHQPRSASPSFSDLTCFSTGSAMRGRSKPDDNGNELLKSVEDHPRLARPQKNPSSGGQPASTPTKVAVVVLRDYRKPGAQKSQGVREVPTKTKPTEGSHPTEDAARENEEIDFESVVEPCITDLIRGTRSLKEVVGANNERSKKNNLGMQNAGNYLSQEKDVFMSSLKLYHRREKDTAEAQTEDEFEADQNEQMKQSVEEQADGEPELSAVADRPAGCATSSKSLQKGMQKPGNPMIAVGIDYKGRKCLFKLVPMTPEEIDAIQDPCLPYQLLPPSLTVPTQPMNASS</sequence>
<feature type="compositionally biased region" description="Polar residues" evidence="1">
    <location>
        <begin position="274"/>
        <end position="290"/>
    </location>
</feature>
<evidence type="ECO:0000313" key="2">
    <source>
        <dbReference type="EMBL" id="CAB3368338.1"/>
    </source>
</evidence>
<dbReference type="Proteomes" id="UP000494165">
    <property type="component" value="Unassembled WGS sequence"/>
</dbReference>
<feature type="region of interest" description="Disordered" evidence="1">
    <location>
        <begin position="268"/>
        <end position="332"/>
    </location>
</feature>